<dbReference type="Pfam" id="PF16539">
    <property type="entry name" value="FlgT_M"/>
    <property type="match status" value="1"/>
</dbReference>
<reference evidence="5" key="1">
    <citation type="submission" date="2023-07" db="EMBL/GenBank/DDBJ databases">
        <title>Genome content predicts the carbon catabolic preferences of heterotrophic bacteria.</title>
        <authorList>
            <person name="Gralka M."/>
        </authorList>
    </citation>
    <scope>NUCLEOTIDE SEQUENCE</scope>
    <source>
        <strain evidence="5">I2M16</strain>
    </source>
</reference>
<dbReference type="Gene3D" id="3.40.50.10610">
    <property type="entry name" value="ABC-type transport auxiliary lipoprotein component"/>
    <property type="match status" value="1"/>
</dbReference>
<evidence type="ECO:0000259" key="2">
    <source>
        <dbReference type="Pfam" id="PF16538"/>
    </source>
</evidence>
<name>A0AAW7XL17_9GAMM</name>
<keyword evidence="5" id="KW-0966">Cell projection</keyword>
<keyword evidence="5" id="KW-0282">Flagellum</keyword>
<keyword evidence="1" id="KW-0732">Signal</keyword>
<dbReference type="InterPro" id="IPR032388">
    <property type="entry name" value="FlgT_C"/>
</dbReference>
<feature type="signal peptide" evidence="1">
    <location>
        <begin position="1"/>
        <end position="29"/>
    </location>
</feature>
<dbReference type="RefSeq" id="WP_083637588.1">
    <property type="nucleotide sequence ID" value="NZ_JAGDZI010000038.1"/>
</dbReference>
<dbReference type="InterPro" id="IPR032386">
    <property type="entry name" value="FlgT_M"/>
</dbReference>
<dbReference type="EMBL" id="JAUOPG010000011">
    <property type="protein sequence ID" value="MDO6454941.1"/>
    <property type="molecule type" value="Genomic_DNA"/>
</dbReference>
<dbReference type="Pfam" id="PF16548">
    <property type="entry name" value="FlgT_N"/>
    <property type="match status" value="1"/>
</dbReference>
<evidence type="ECO:0000256" key="1">
    <source>
        <dbReference type="SAM" id="SignalP"/>
    </source>
</evidence>
<dbReference type="Proteomes" id="UP001169862">
    <property type="component" value="Unassembled WGS sequence"/>
</dbReference>
<keyword evidence="5" id="KW-0969">Cilium</keyword>
<feature type="domain" description="Flagellar assembly protein T C-terminal" evidence="2">
    <location>
        <begin position="346"/>
        <end position="421"/>
    </location>
</feature>
<dbReference type="InterPro" id="IPR038180">
    <property type="entry name" value="FlgT_N_sf"/>
</dbReference>
<evidence type="ECO:0000259" key="3">
    <source>
        <dbReference type="Pfam" id="PF16539"/>
    </source>
</evidence>
<comment type="caution">
    <text evidence="5">The sequence shown here is derived from an EMBL/GenBank/DDBJ whole genome shotgun (WGS) entry which is preliminary data.</text>
</comment>
<feature type="domain" description="Flagellar assembly protein T middle" evidence="3">
    <location>
        <begin position="139"/>
        <end position="299"/>
    </location>
</feature>
<organism evidence="5 6">
    <name type="scientific">Neptunomonas phycophila</name>
    <dbReference type="NCBI Taxonomy" id="1572645"/>
    <lineage>
        <taxon>Bacteria</taxon>
        <taxon>Pseudomonadati</taxon>
        <taxon>Pseudomonadota</taxon>
        <taxon>Gammaproteobacteria</taxon>
        <taxon>Oceanospirillales</taxon>
        <taxon>Oceanospirillaceae</taxon>
        <taxon>Neptunomonas</taxon>
    </lineage>
</organism>
<gene>
    <name evidence="5" type="ORF">Q4490_15330</name>
</gene>
<evidence type="ECO:0000259" key="4">
    <source>
        <dbReference type="Pfam" id="PF16548"/>
    </source>
</evidence>
<dbReference type="Gene3D" id="3.30.1660.40">
    <property type="entry name" value="FlgT, N-terminal domain"/>
    <property type="match status" value="1"/>
</dbReference>
<proteinExistence type="predicted"/>
<feature type="domain" description="Flagellar assembly protein T N-terminal" evidence="4">
    <location>
        <begin position="43"/>
        <end position="127"/>
    </location>
</feature>
<sequence length="423" mass="46759">MLRSFTAFFTFAMSLFAFSCTLFSTHSIAQDTMAHPSSPQKTMVEAVGQGLVIDGNISQAREIAMSDAKQQASLQASAYISTTQQLENGILEIDNMRISTLSTLRNIEIIDEKLRGNTLFVRIKAEVDTDTACLNGSSGNSFRKSVAFAAFPLAHPNQANLGQLSGISSGLSTALANRLRQESSVYPLNASQLQLFSNLNTASTQQLDNGVLTTLMSNAQQLDTQYIVSGVIRDLSMNDPSVMTESNWLKDTYNKLDYKSDKHLRHFSIDLFIHDGFSGSLLEQQHYATAGKWPLDSSKRTGFATPAFNDTDYGQKINALLDEISRDLVQSLRCLPFSSRITQVDNNQVWINSGLNSGLSRGDKLTVYRKNMFFNQTGQSTTELINTNLTLTLDDIQPTSARGRIDGSVSEHNIQPQDIVMFW</sequence>
<dbReference type="AlphaFoldDB" id="A0AAW7XL17"/>
<dbReference type="InterPro" id="IPR032370">
    <property type="entry name" value="FlgT_N"/>
</dbReference>
<evidence type="ECO:0000313" key="5">
    <source>
        <dbReference type="EMBL" id="MDO6454941.1"/>
    </source>
</evidence>
<dbReference type="InterPro" id="IPR038165">
    <property type="entry name" value="FlgT_C_sf"/>
</dbReference>
<evidence type="ECO:0000313" key="6">
    <source>
        <dbReference type="Proteomes" id="UP001169862"/>
    </source>
</evidence>
<dbReference type="Pfam" id="PF16538">
    <property type="entry name" value="FlgT_C"/>
    <property type="match status" value="1"/>
</dbReference>
<dbReference type="PROSITE" id="PS51257">
    <property type="entry name" value="PROKAR_LIPOPROTEIN"/>
    <property type="match status" value="1"/>
</dbReference>
<protein>
    <submittedName>
        <fullName evidence="5">Flagellar assembly protein T N-terminal domain-containing protein</fullName>
    </submittedName>
</protein>
<accession>A0AAW7XL17</accession>
<feature type="chain" id="PRO_5043958924" evidence="1">
    <location>
        <begin position="30"/>
        <end position="423"/>
    </location>
</feature>
<dbReference type="Gene3D" id="2.40.10.410">
    <property type="entry name" value="FlgT, C-terminal domain"/>
    <property type="match status" value="1"/>
</dbReference>